<evidence type="ECO:0000259" key="3">
    <source>
        <dbReference type="Pfam" id="PF22725"/>
    </source>
</evidence>
<comment type="caution">
    <text evidence="4">The sequence shown here is derived from an EMBL/GenBank/DDBJ whole genome shotgun (WGS) entry which is preliminary data.</text>
</comment>
<accession>A0A2T4TW32</accession>
<protein>
    <recommendedName>
        <fullName evidence="6">Oxidoreductase</fullName>
    </recommendedName>
</protein>
<dbReference type="InterPro" id="IPR000683">
    <property type="entry name" value="Gfo/Idh/MocA-like_OxRdtase_N"/>
</dbReference>
<dbReference type="EMBL" id="NVQC01000026">
    <property type="protein sequence ID" value="PTL35317.1"/>
    <property type="molecule type" value="Genomic_DNA"/>
</dbReference>
<dbReference type="Proteomes" id="UP000241436">
    <property type="component" value="Unassembled WGS sequence"/>
</dbReference>
<dbReference type="Pfam" id="PF01408">
    <property type="entry name" value="GFO_IDH_MocA"/>
    <property type="match status" value="1"/>
</dbReference>
<dbReference type="RefSeq" id="WP_107563331.1">
    <property type="nucleotide sequence ID" value="NZ_NVQC01000026.1"/>
</dbReference>
<feature type="domain" description="GFO/IDH/MocA-like oxidoreductase" evidence="3">
    <location>
        <begin position="188"/>
        <end position="280"/>
    </location>
</feature>
<dbReference type="InterPro" id="IPR036291">
    <property type="entry name" value="NAD(P)-bd_dom_sf"/>
</dbReference>
<dbReference type="AlphaFoldDB" id="A0A2T4TW32"/>
<dbReference type="SUPFAM" id="SSF55347">
    <property type="entry name" value="Glyceraldehyde-3-phosphate dehydrogenase-like, C-terminal domain"/>
    <property type="match status" value="1"/>
</dbReference>
<gene>
    <name evidence="4" type="ORF">CLG94_10445</name>
</gene>
<reference evidence="4 5" key="1">
    <citation type="submission" date="2017-09" db="EMBL/GenBank/DDBJ databases">
        <title>Bloom of a denitrifying methanotroph, Candidatus Methylomirabilis limnetica, in a deep stratified lake.</title>
        <authorList>
            <person name="Graf J.S."/>
            <person name="Marchant H.K."/>
            <person name="Tienken D."/>
            <person name="Hach P.F."/>
            <person name="Brand A."/>
            <person name="Schubert C.J."/>
            <person name="Kuypers M.M."/>
            <person name="Milucka J."/>
        </authorList>
    </citation>
    <scope>NUCLEOTIDE SEQUENCE [LARGE SCALE GENOMIC DNA]</scope>
    <source>
        <strain evidence="4 5">Zug</strain>
    </source>
</reference>
<dbReference type="Gene3D" id="3.40.50.720">
    <property type="entry name" value="NAD(P)-binding Rossmann-like Domain"/>
    <property type="match status" value="1"/>
</dbReference>
<dbReference type="GO" id="GO:0000166">
    <property type="term" value="F:nucleotide binding"/>
    <property type="evidence" value="ECO:0007669"/>
    <property type="project" value="InterPro"/>
</dbReference>
<dbReference type="SUPFAM" id="SSF51735">
    <property type="entry name" value="NAD(P)-binding Rossmann-fold domains"/>
    <property type="match status" value="1"/>
</dbReference>
<evidence type="ECO:0000256" key="1">
    <source>
        <dbReference type="ARBA" id="ARBA00023002"/>
    </source>
</evidence>
<organism evidence="4 5">
    <name type="scientific">Candidatus Methylomirabilis limnetica</name>
    <dbReference type="NCBI Taxonomy" id="2033718"/>
    <lineage>
        <taxon>Bacteria</taxon>
        <taxon>Candidatus Methylomirabilota</taxon>
        <taxon>Candidatus Methylomirabilia</taxon>
        <taxon>Candidatus Methylomirabilales</taxon>
        <taxon>Candidatus Methylomirabilaceae</taxon>
        <taxon>Candidatus Methylomirabilis</taxon>
    </lineage>
</organism>
<keyword evidence="5" id="KW-1185">Reference proteome</keyword>
<evidence type="ECO:0008006" key="6">
    <source>
        <dbReference type="Google" id="ProtNLM"/>
    </source>
</evidence>
<evidence type="ECO:0000313" key="4">
    <source>
        <dbReference type="EMBL" id="PTL35317.1"/>
    </source>
</evidence>
<dbReference type="OrthoDB" id="9815825at2"/>
<name>A0A2T4TW32_9BACT</name>
<dbReference type="Gene3D" id="3.30.360.10">
    <property type="entry name" value="Dihydrodipicolinate Reductase, domain 2"/>
    <property type="match status" value="1"/>
</dbReference>
<dbReference type="InterPro" id="IPR050463">
    <property type="entry name" value="Gfo/Idh/MocA_oxidrdct_glycsds"/>
</dbReference>
<feature type="domain" description="Gfo/Idh/MocA-like oxidoreductase N-terminal" evidence="2">
    <location>
        <begin position="3"/>
        <end position="120"/>
    </location>
</feature>
<dbReference type="GO" id="GO:0016491">
    <property type="term" value="F:oxidoreductase activity"/>
    <property type="evidence" value="ECO:0007669"/>
    <property type="project" value="UniProtKB-KW"/>
</dbReference>
<sequence>MLRGAIIGLGNVAVNGHLPGWEGCEQAQIVAAADAIEPRLVEARGRLPKARLYTEVEALLASEPLDFIDICTPPGTHASITHLALQRGLHVLCEKPLVLSPDELRLVRRAQVESGRVLHTVHNWLYAPIIKKATDLILEGQIGTVRHISWQVLRREPSISVGPVLSGSTELTIGSVEGCPEPSQGGAAHGNWRLDPAMAGGGILLDHGWHALYIILRWLCQDPRTISATLEKRVHPEWPVEDTATVQVNFPEAVADIFLTWAASSRGNSAVIEGTRGAIRIEDGTLILKSDGDEQDWTFEQPLSQGSHHPEWFCQVRDEFLQEISDTERSGENLAMASHCVQLLHRAKESHARGGQHLSV</sequence>
<keyword evidence="1" id="KW-0560">Oxidoreductase</keyword>
<proteinExistence type="predicted"/>
<reference evidence="5" key="2">
    <citation type="journal article" date="2018" name="Environ. Microbiol.">
        <title>Bloom of a denitrifying methanotroph, 'Candidatus Methylomirabilis limnetica', in a deep stratified lake.</title>
        <authorList>
            <person name="Graf J.S."/>
            <person name="Mayr M.J."/>
            <person name="Marchant H.K."/>
            <person name="Tienken D."/>
            <person name="Hach P.F."/>
            <person name="Brand A."/>
            <person name="Schubert C.J."/>
            <person name="Kuypers M.M."/>
            <person name="Milucka J."/>
        </authorList>
    </citation>
    <scope>NUCLEOTIDE SEQUENCE [LARGE SCALE GENOMIC DNA]</scope>
    <source>
        <strain evidence="5">Zug</strain>
    </source>
</reference>
<dbReference type="PANTHER" id="PTHR43818">
    <property type="entry name" value="BCDNA.GH03377"/>
    <property type="match status" value="1"/>
</dbReference>
<dbReference type="InterPro" id="IPR055170">
    <property type="entry name" value="GFO_IDH_MocA-like_dom"/>
</dbReference>
<dbReference type="Pfam" id="PF22725">
    <property type="entry name" value="GFO_IDH_MocA_C3"/>
    <property type="match status" value="1"/>
</dbReference>
<evidence type="ECO:0000313" key="5">
    <source>
        <dbReference type="Proteomes" id="UP000241436"/>
    </source>
</evidence>
<dbReference type="PANTHER" id="PTHR43818:SF11">
    <property type="entry name" value="BCDNA.GH03377"/>
    <property type="match status" value="1"/>
</dbReference>
<evidence type="ECO:0000259" key="2">
    <source>
        <dbReference type="Pfam" id="PF01408"/>
    </source>
</evidence>